<keyword evidence="4 6" id="KW-1133">Transmembrane helix</keyword>
<dbReference type="GO" id="GO:0016787">
    <property type="term" value="F:hydrolase activity"/>
    <property type="evidence" value="ECO:0007669"/>
    <property type="project" value="TreeGrafter"/>
</dbReference>
<dbReference type="RefSeq" id="WP_170150311.1">
    <property type="nucleotide sequence ID" value="NZ_RBIM01000001.1"/>
</dbReference>
<name>A0A495DPM0_9PROT</name>
<evidence type="ECO:0000256" key="6">
    <source>
        <dbReference type="SAM" id="Phobius"/>
    </source>
</evidence>
<comment type="similarity">
    <text evidence="2">Belongs to the TMEM86 family.</text>
</comment>
<sequence length="222" mass="23627">MTLFKDAWPDERISRLILIASAIFGLAYLLDGFGLAAPFPVNVVIKAAGIVLLAVYALRQRHLVLAVGLALGAAGDVFLALDESVLPLGIAAFGLGHLVYIWLFAQWRIKAGPRGGMSRIAALVLAVFGLVMLNWLQPHFGEMRVFASVYNGIILVMAVLAVLGRSPMLAMIGALLFVVSDSVLAVRLFAGELDWAGPVVWVCYYLGQAGIALGLARAAPEA</sequence>
<evidence type="ECO:0000313" key="8">
    <source>
        <dbReference type="Proteomes" id="UP000273675"/>
    </source>
</evidence>
<feature type="transmembrane region" description="Helical" evidence="6">
    <location>
        <begin position="12"/>
        <end position="30"/>
    </location>
</feature>
<proteinExistence type="inferred from homology"/>
<evidence type="ECO:0000256" key="4">
    <source>
        <dbReference type="ARBA" id="ARBA00022989"/>
    </source>
</evidence>
<dbReference type="Proteomes" id="UP000273675">
    <property type="component" value="Unassembled WGS sequence"/>
</dbReference>
<comment type="caution">
    <text evidence="7">The sequence shown here is derived from an EMBL/GenBank/DDBJ whole genome shotgun (WGS) entry which is preliminary data.</text>
</comment>
<keyword evidence="5 6" id="KW-0472">Membrane</keyword>
<feature type="transmembrane region" description="Helical" evidence="6">
    <location>
        <begin position="87"/>
        <end position="105"/>
    </location>
</feature>
<feature type="transmembrane region" description="Helical" evidence="6">
    <location>
        <begin position="63"/>
        <end position="81"/>
    </location>
</feature>
<dbReference type="PANTHER" id="PTHR31885:SF6">
    <property type="entry name" value="GH04784P"/>
    <property type="match status" value="1"/>
</dbReference>
<dbReference type="GO" id="GO:0016020">
    <property type="term" value="C:membrane"/>
    <property type="evidence" value="ECO:0007669"/>
    <property type="project" value="UniProtKB-SubCell"/>
</dbReference>
<dbReference type="AlphaFoldDB" id="A0A495DPM0"/>
<accession>A0A495DPM0</accession>
<dbReference type="PANTHER" id="PTHR31885">
    <property type="entry name" value="GH04784P"/>
    <property type="match status" value="1"/>
</dbReference>
<evidence type="ECO:0000256" key="1">
    <source>
        <dbReference type="ARBA" id="ARBA00004141"/>
    </source>
</evidence>
<feature type="transmembrane region" description="Helical" evidence="6">
    <location>
        <begin position="143"/>
        <end position="163"/>
    </location>
</feature>
<organism evidence="7 8">
    <name type="scientific">Maricaulis maris</name>
    <dbReference type="NCBI Taxonomy" id="74318"/>
    <lineage>
        <taxon>Bacteria</taxon>
        <taxon>Pseudomonadati</taxon>
        <taxon>Pseudomonadota</taxon>
        <taxon>Alphaproteobacteria</taxon>
        <taxon>Maricaulales</taxon>
        <taxon>Maricaulaceae</taxon>
        <taxon>Maricaulis</taxon>
    </lineage>
</organism>
<dbReference type="EMBL" id="RBIM01000001">
    <property type="protein sequence ID" value="RKR03949.1"/>
    <property type="molecule type" value="Genomic_DNA"/>
</dbReference>
<feature type="transmembrane region" description="Helical" evidence="6">
    <location>
        <begin position="195"/>
        <end position="216"/>
    </location>
</feature>
<gene>
    <name evidence="7" type="ORF">C7435_0392</name>
</gene>
<reference evidence="7 8" key="1">
    <citation type="submission" date="2018-10" db="EMBL/GenBank/DDBJ databases">
        <title>Genomic Encyclopedia of Type Strains, Phase IV (KMG-IV): sequencing the most valuable type-strain genomes for metagenomic binning, comparative biology and taxonomic classification.</title>
        <authorList>
            <person name="Goeker M."/>
        </authorList>
    </citation>
    <scope>NUCLEOTIDE SEQUENCE [LARGE SCALE GENOMIC DNA]</scope>
    <source>
        <strain evidence="7 8">DSM 4734</strain>
    </source>
</reference>
<feature type="transmembrane region" description="Helical" evidence="6">
    <location>
        <begin position="36"/>
        <end position="56"/>
    </location>
</feature>
<feature type="transmembrane region" description="Helical" evidence="6">
    <location>
        <begin position="170"/>
        <end position="189"/>
    </location>
</feature>
<evidence type="ECO:0000256" key="5">
    <source>
        <dbReference type="ARBA" id="ARBA00023136"/>
    </source>
</evidence>
<dbReference type="Pfam" id="PF07947">
    <property type="entry name" value="YhhN"/>
    <property type="match status" value="1"/>
</dbReference>
<evidence type="ECO:0000313" key="7">
    <source>
        <dbReference type="EMBL" id="RKR03949.1"/>
    </source>
</evidence>
<comment type="subcellular location">
    <subcellularLocation>
        <location evidence="1">Membrane</location>
        <topology evidence="1">Multi-pass membrane protein</topology>
    </subcellularLocation>
</comment>
<dbReference type="InterPro" id="IPR012506">
    <property type="entry name" value="TMEM86B-like"/>
</dbReference>
<feature type="transmembrane region" description="Helical" evidence="6">
    <location>
        <begin position="117"/>
        <end position="137"/>
    </location>
</feature>
<evidence type="ECO:0000256" key="3">
    <source>
        <dbReference type="ARBA" id="ARBA00022692"/>
    </source>
</evidence>
<evidence type="ECO:0000256" key="2">
    <source>
        <dbReference type="ARBA" id="ARBA00007375"/>
    </source>
</evidence>
<protein>
    <submittedName>
        <fullName evidence="7">Putative membrane protein YhhN</fullName>
    </submittedName>
</protein>
<keyword evidence="3 6" id="KW-0812">Transmembrane</keyword>